<evidence type="ECO:0000313" key="9">
    <source>
        <dbReference type="Proteomes" id="UP000094065"/>
    </source>
</evidence>
<keyword evidence="4" id="KW-0479">Metal-binding</keyword>
<evidence type="ECO:0000256" key="6">
    <source>
        <dbReference type="ARBA" id="ARBA00023002"/>
    </source>
</evidence>
<dbReference type="OrthoDB" id="445007at2759"/>
<comment type="cofactor">
    <cofactor evidence="1">
        <name>Fe cation</name>
        <dbReference type="ChEBI" id="CHEBI:24875"/>
    </cofactor>
</comment>
<keyword evidence="5" id="KW-0223">Dioxygenase</keyword>
<dbReference type="RefSeq" id="XP_018998831.1">
    <property type="nucleotide sequence ID" value="XM_019134126.1"/>
</dbReference>
<keyword evidence="9" id="KW-1185">Reference proteome</keyword>
<keyword evidence="6" id="KW-0560">Oxidoreductase</keyword>
<organism evidence="8 9">
    <name type="scientific">Cryptococcus amylolentus CBS 6039</name>
    <dbReference type="NCBI Taxonomy" id="1295533"/>
    <lineage>
        <taxon>Eukaryota</taxon>
        <taxon>Fungi</taxon>
        <taxon>Dikarya</taxon>
        <taxon>Basidiomycota</taxon>
        <taxon>Agaricomycotina</taxon>
        <taxon>Tremellomycetes</taxon>
        <taxon>Tremellales</taxon>
        <taxon>Cryptococcaceae</taxon>
        <taxon>Cryptococcus</taxon>
    </lineage>
</organism>
<evidence type="ECO:0000256" key="1">
    <source>
        <dbReference type="ARBA" id="ARBA00001962"/>
    </source>
</evidence>
<dbReference type="Gene3D" id="2.60.120.620">
    <property type="entry name" value="q2cbj1_9rhob like domain"/>
    <property type="match status" value="1"/>
</dbReference>
<dbReference type="SUPFAM" id="SSF51197">
    <property type="entry name" value="Clavaminate synthase-like"/>
    <property type="match status" value="1"/>
</dbReference>
<reference evidence="8 9" key="1">
    <citation type="submission" date="2016-06" db="EMBL/GenBank/DDBJ databases">
        <title>Evolution of pathogenesis and genome organization in the Tremellales.</title>
        <authorList>
            <person name="Cuomo C."/>
            <person name="Litvintseva A."/>
            <person name="Heitman J."/>
            <person name="Chen Y."/>
            <person name="Sun S."/>
            <person name="Springer D."/>
            <person name="Dromer F."/>
            <person name="Young S."/>
            <person name="Zeng Q."/>
            <person name="Chapman S."/>
            <person name="Gujja S."/>
            <person name="Saif S."/>
            <person name="Birren B."/>
        </authorList>
    </citation>
    <scope>NUCLEOTIDE SEQUENCE [LARGE SCALE GENOMIC DNA]</scope>
    <source>
        <strain evidence="8 9">CBS 6039</strain>
    </source>
</reference>
<accession>A0A1E3I964</accession>
<evidence type="ECO:0008006" key="10">
    <source>
        <dbReference type="Google" id="ProtNLM"/>
    </source>
</evidence>
<dbReference type="GeneID" id="30152166"/>
<dbReference type="Pfam" id="PF05721">
    <property type="entry name" value="PhyH"/>
    <property type="match status" value="1"/>
</dbReference>
<protein>
    <recommendedName>
        <fullName evidence="10">Phytanoyl-CoA dioxygenase</fullName>
    </recommendedName>
</protein>
<sequence>MSKAASVTTLDASEPIERIFEVMARDGAVIIANFLPKELLDEYLTGIEPYFEGRDIYVSNSAAKELGADFFPNMSKRVYGLLGKVPKAVSGTMKLPIWQAIMDKFLSDEFSSYTGHNLLPQKSSYMLGSTAAMRLVPGANAQPLHRDQMPYLVRQDPENPFFTPMVGCLIAGSKCTAKNGATMCIAGSHLWPGDRAPNVEEAAPAEMEPGSALFTLGNTYHGAGKNQCEQSDPDALRTIFACFGQRDYFRQDQEEILSTPLEVVKTLDEETLRLAGFFKSKGGVGYVENHEDPIQYLGTDHLLGQYTTLAGSTMA</sequence>
<evidence type="ECO:0000256" key="4">
    <source>
        <dbReference type="ARBA" id="ARBA00022723"/>
    </source>
</evidence>
<evidence type="ECO:0000313" key="8">
    <source>
        <dbReference type="EMBL" id="ODN85028.1"/>
    </source>
</evidence>
<evidence type="ECO:0000256" key="2">
    <source>
        <dbReference type="ARBA" id="ARBA00005830"/>
    </source>
</evidence>
<proteinExistence type="inferred from homology"/>
<dbReference type="STRING" id="1295533.A0A1E3I964"/>
<keyword evidence="7" id="KW-0408">Iron</keyword>
<dbReference type="PANTHER" id="PTHR20883:SF45">
    <property type="entry name" value="PHYTANOYL-COA DIOXYGENASE FAMILY PROTEIN"/>
    <property type="match status" value="1"/>
</dbReference>
<dbReference type="GO" id="GO:0046872">
    <property type="term" value="F:metal ion binding"/>
    <property type="evidence" value="ECO:0007669"/>
    <property type="project" value="UniProtKB-KW"/>
</dbReference>
<name>A0A1E3I964_9TREE</name>
<comment type="caution">
    <text evidence="8">The sequence shown here is derived from an EMBL/GenBank/DDBJ whole genome shotgun (WGS) entry which is preliminary data.</text>
</comment>
<dbReference type="PANTHER" id="PTHR20883">
    <property type="entry name" value="PHYTANOYL-COA DIOXYGENASE DOMAIN CONTAINING 1"/>
    <property type="match status" value="1"/>
</dbReference>
<gene>
    <name evidence="8" type="ORF">L202_00857</name>
</gene>
<evidence type="ECO:0000256" key="7">
    <source>
        <dbReference type="ARBA" id="ARBA00023004"/>
    </source>
</evidence>
<dbReference type="GO" id="GO:0051213">
    <property type="term" value="F:dioxygenase activity"/>
    <property type="evidence" value="ECO:0007669"/>
    <property type="project" value="UniProtKB-KW"/>
</dbReference>
<evidence type="ECO:0000256" key="5">
    <source>
        <dbReference type="ARBA" id="ARBA00022964"/>
    </source>
</evidence>
<dbReference type="InterPro" id="IPR008775">
    <property type="entry name" value="Phytyl_CoA_dOase-like"/>
</dbReference>
<comment type="similarity">
    <text evidence="2">Belongs to the PhyH family.</text>
</comment>
<evidence type="ECO:0000256" key="3">
    <source>
        <dbReference type="ARBA" id="ARBA00011738"/>
    </source>
</evidence>
<dbReference type="Proteomes" id="UP000094065">
    <property type="component" value="Unassembled WGS sequence"/>
</dbReference>
<dbReference type="AlphaFoldDB" id="A0A1E3I964"/>
<comment type="subunit">
    <text evidence="3">Homodimer.</text>
</comment>
<dbReference type="EMBL" id="AWGJ01000001">
    <property type="protein sequence ID" value="ODN85028.1"/>
    <property type="molecule type" value="Genomic_DNA"/>
</dbReference>